<protein>
    <recommendedName>
        <fullName evidence="4">Secreted protein</fullName>
    </recommendedName>
</protein>
<keyword evidence="3" id="KW-1185">Reference proteome</keyword>
<dbReference type="Proteomes" id="UP000800092">
    <property type="component" value="Unassembled WGS sequence"/>
</dbReference>
<gene>
    <name evidence="2" type="ORF">EV356DRAFT_530432</name>
</gene>
<proteinExistence type="predicted"/>
<feature type="chain" id="PRO_5025471168" description="Secreted protein" evidence="1">
    <location>
        <begin position="20"/>
        <end position="77"/>
    </location>
</feature>
<evidence type="ECO:0000313" key="3">
    <source>
        <dbReference type="Proteomes" id="UP000800092"/>
    </source>
</evidence>
<dbReference type="EMBL" id="ML991782">
    <property type="protein sequence ID" value="KAF2236915.1"/>
    <property type="molecule type" value="Genomic_DNA"/>
</dbReference>
<evidence type="ECO:0000256" key="1">
    <source>
        <dbReference type="SAM" id="SignalP"/>
    </source>
</evidence>
<sequence>MKLSQVFLFSITSSALVSAFCPGPVLSSECGSHTTGCTTNSRRSTLPFSGFMSLLARDNVEYQHSRNFTVETPPASS</sequence>
<reference evidence="2" key="1">
    <citation type="journal article" date="2020" name="Stud. Mycol.">
        <title>101 Dothideomycetes genomes: a test case for predicting lifestyles and emergence of pathogens.</title>
        <authorList>
            <person name="Haridas S."/>
            <person name="Albert R."/>
            <person name="Binder M."/>
            <person name="Bloem J."/>
            <person name="Labutti K."/>
            <person name="Salamov A."/>
            <person name="Andreopoulos B."/>
            <person name="Baker S."/>
            <person name="Barry K."/>
            <person name="Bills G."/>
            <person name="Bluhm B."/>
            <person name="Cannon C."/>
            <person name="Castanera R."/>
            <person name="Culley D."/>
            <person name="Daum C."/>
            <person name="Ezra D."/>
            <person name="Gonzalez J."/>
            <person name="Henrissat B."/>
            <person name="Kuo A."/>
            <person name="Liang C."/>
            <person name="Lipzen A."/>
            <person name="Lutzoni F."/>
            <person name="Magnuson J."/>
            <person name="Mondo S."/>
            <person name="Nolan M."/>
            <person name="Ohm R."/>
            <person name="Pangilinan J."/>
            <person name="Park H.-J."/>
            <person name="Ramirez L."/>
            <person name="Alfaro M."/>
            <person name="Sun H."/>
            <person name="Tritt A."/>
            <person name="Yoshinaga Y."/>
            <person name="Zwiers L.-H."/>
            <person name="Turgeon B."/>
            <person name="Goodwin S."/>
            <person name="Spatafora J."/>
            <person name="Crous P."/>
            <person name="Grigoriev I."/>
        </authorList>
    </citation>
    <scope>NUCLEOTIDE SEQUENCE</scope>
    <source>
        <strain evidence="2">Tuck. ex Michener</strain>
    </source>
</reference>
<evidence type="ECO:0000313" key="2">
    <source>
        <dbReference type="EMBL" id="KAF2236915.1"/>
    </source>
</evidence>
<dbReference type="AlphaFoldDB" id="A0A6A6HFP4"/>
<accession>A0A6A6HFP4</accession>
<evidence type="ECO:0008006" key="4">
    <source>
        <dbReference type="Google" id="ProtNLM"/>
    </source>
</evidence>
<name>A0A6A6HFP4_VIRVR</name>
<organism evidence="2 3">
    <name type="scientific">Viridothelium virens</name>
    <name type="common">Speckled blister lichen</name>
    <name type="synonym">Trypethelium virens</name>
    <dbReference type="NCBI Taxonomy" id="1048519"/>
    <lineage>
        <taxon>Eukaryota</taxon>
        <taxon>Fungi</taxon>
        <taxon>Dikarya</taxon>
        <taxon>Ascomycota</taxon>
        <taxon>Pezizomycotina</taxon>
        <taxon>Dothideomycetes</taxon>
        <taxon>Dothideomycetes incertae sedis</taxon>
        <taxon>Trypetheliales</taxon>
        <taxon>Trypetheliaceae</taxon>
        <taxon>Viridothelium</taxon>
    </lineage>
</organism>
<keyword evidence="1" id="KW-0732">Signal</keyword>
<feature type="signal peptide" evidence="1">
    <location>
        <begin position="1"/>
        <end position="19"/>
    </location>
</feature>